<evidence type="ECO:0000313" key="5">
    <source>
        <dbReference type="Proteomes" id="UP000298663"/>
    </source>
</evidence>
<comment type="similarity">
    <text evidence="1">Belongs to the insulin family.</text>
</comment>
<dbReference type="InterPro" id="IPR022353">
    <property type="entry name" value="Insulin_CS"/>
</dbReference>
<sequence>MHSALLLLLFAFAIFVACASRHIRLTNNVLLVSSREWHRRQHLCGNEGMRVHNELCKQKERPRVRRDVLVSCCINGCTYAEIAGRCKKQWWE</sequence>
<evidence type="ECO:0000256" key="2">
    <source>
        <dbReference type="ARBA" id="ARBA00022729"/>
    </source>
</evidence>
<feature type="signal peptide" evidence="3">
    <location>
        <begin position="1"/>
        <end position="19"/>
    </location>
</feature>
<dbReference type="Proteomes" id="UP000298663">
    <property type="component" value="Unassembled WGS sequence"/>
</dbReference>
<feature type="chain" id="PRO_5020595993" description="Insulin-like domain-containing protein" evidence="3">
    <location>
        <begin position="20"/>
        <end position="92"/>
    </location>
</feature>
<dbReference type="PROSITE" id="PS00262">
    <property type="entry name" value="INSULIN"/>
    <property type="match status" value="1"/>
</dbReference>
<dbReference type="SUPFAM" id="SSF56994">
    <property type="entry name" value="Insulin-like"/>
    <property type="match status" value="1"/>
</dbReference>
<gene>
    <name evidence="4" type="ORF">L596_010540</name>
</gene>
<accession>A0A4U5PIL3</accession>
<reference evidence="4 5" key="1">
    <citation type="journal article" date="2015" name="Genome Biol.">
        <title>Comparative genomics of Steinernema reveals deeply conserved gene regulatory networks.</title>
        <authorList>
            <person name="Dillman A.R."/>
            <person name="Macchietto M."/>
            <person name="Porter C.F."/>
            <person name="Rogers A."/>
            <person name="Williams B."/>
            <person name="Antoshechkin I."/>
            <person name="Lee M.M."/>
            <person name="Goodwin Z."/>
            <person name="Lu X."/>
            <person name="Lewis E.E."/>
            <person name="Goodrich-Blair H."/>
            <person name="Stock S.P."/>
            <person name="Adams B.J."/>
            <person name="Sternberg P.W."/>
            <person name="Mortazavi A."/>
        </authorList>
    </citation>
    <scope>NUCLEOTIDE SEQUENCE [LARGE SCALE GENOMIC DNA]</scope>
    <source>
        <strain evidence="4 5">ALL</strain>
    </source>
</reference>
<evidence type="ECO:0000256" key="1">
    <source>
        <dbReference type="ARBA" id="ARBA00009034"/>
    </source>
</evidence>
<keyword evidence="5" id="KW-1185">Reference proteome</keyword>
<keyword evidence="2 3" id="KW-0732">Signal</keyword>
<evidence type="ECO:0008006" key="6">
    <source>
        <dbReference type="Google" id="ProtNLM"/>
    </source>
</evidence>
<dbReference type="AlphaFoldDB" id="A0A4U5PIL3"/>
<protein>
    <recommendedName>
        <fullName evidence="6">Insulin-like domain-containing protein</fullName>
    </recommendedName>
</protein>
<proteinExistence type="inferred from homology"/>
<evidence type="ECO:0000256" key="3">
    <source>
        <dbReference type="SAM" id="SignalP"/>
    </source>
</evidence>
<organism evidence="4 5">
    <name type="scientific">Steinernema carpocapsae</name>
    <name type="common">Entomopathogenic nematode</name>
    <dbReference type="NCBI Taxonomy" id="34508"/>
    <lineage>
        <taxon>Eukaryota</taxon>
        <taxon>Metazoa</taxon>
        <taxon>Ecdysozoa</taxon>
        <taxon>Nematoda</taxon>
        <taxon>Chromadorea</taxon>
        <taxon>Rhabditida</taxon>
        <taxon>Tylenchina</taxon>
        <taxon>Panagrolaimomorpha</taxon>
        <taxon>Strongyloidoidea</taxon>
        <taxon>Steinernematidae</taxon>
        <taxon>Steinernema</taxon>
    </lineage>
</organism>
<evidence type="ECO:0000313" key="4">
    <source>
        <dbReference type="EMBL" id="TKR96537.1"/>
    </source>
</evidence>
<comment type="caution">
    <text evidence="4">The sequence shown here is derived from an EMBL/GenBank/DDBJ whole genome shotgun (WGS) entry which is preliminary data.</text>
</comment>
<reference evidence="4 5" key="2">
    <citation type="journal article" date="2019" name="G3 (Bethesda)">
        <title>Hybrid Assembly of the Genome of the Entomopathogenic Nematode Steinernema carpocapsae Identifies the X-Chromosome.</title>
        <authorList>
            <person name="Serra L."/>
            <person name="Macchietto M."/>
            <person name="Macias-Munoz A."/>
            <person name="McGill C.J."/>
            <person name="Rodriguez I.M."/>
            <person name="Rodriguez B."/>
            <person name="Murad R."/>
            <person name="Mortazavi A."/>
        </authorList>
    </citation>
    <scope>NUCLEOTIDE SEQUENCE [LARGE SCALE GENOMIC DNA]</scope>
    <source>
        <strain evidence="4 5">ALL</strain>
    </source>
</reference>
<dbReference type="InterPro" id="IPR036438">
    <property type="entry name" value="Insulin-like_sf"/>
</dbReference>
<dbReference type="EMBL" id="AZBU02000002">
    <property type="protein sequence ID" value="TKR96537.1"/>
    <property type="molecule type" value="Genomic_DNA"/>
</dbReference>
<name>A0A4U5PIL3_STECR</name>